<dbReference type="AlphaFoldDB" id="A0A151A2B0"/>
<accession>A0A151A2B0</accession>
<keyword evidence="5 8" id="KW-0720">Serine protease</keyword>
<dbReference type="SMR" id="A0A151A2B0"/>
<dbReference type="InterPro" id="IPR050966">
    <property type="entry name" value="Glutamyl_endopeptidase"/>
</dbReference>
<keyword evidence="6" id="KW-0843">Virulence</keyword>
<dbReference type="InterPro" id="IPR008353">
    <property type="entry name" value="Peptidase_S1B_tx"/>
</dbReference>
<evidence type="ECO:0000256" key="1">
    <source>
        <dbReference type="ARBA" id="ARBA00008764"/>
    </source>
</evidence>
<dbReference type="Proteomes" id="UP000075418">
    <property type="component" value="Unassembled WGS sequence"/>
</dbReference>
<feature type="active site" description="Charge relay system" evidence="7">
    <location>
        <position position="132"/>
    </location>
</feature>
<evidence type="ECO:0000313" key="9">
    <source>
        <dbReference type="EMBL" id="GEP81803.1"/>
    </source>
</evidence>
<keyword evidence="4 8" id="KW-0378">Hydrolase</keyword>
<dbReference type="InterPro" id="IPR028301">
    <property type="entry name" value="V8_his_AS"/>
</dbReference>
<evidence type="ECO:0000256" key="3">
    <source>
        <dbReference type="ARBA" id="ARBA00022729"/>
    </source>
</evidence>
<reference evidence="9 13" key="2">
    <citation type="submission" date="2019-07" db="EMBL/GenBank/DDBJ databases">
        <title>Whole genome shotgun sequence of Staphylococcus kloosii NBRC 109624.</title>
        <authorList>
            <person name="Hosoyama A."/>
            <person name="Uohara A."/>
            <person name="Ohji S."/>
            <person name="Ichikawa N."/>
        </authorList>
    </citation>
    <scope>NUCLEOTIDE SEQUENCE [LARGE SCALE GENOMIC DNA]</scope>
    <source>
        <strain evidence="9 13">NBRC 109624</strain>
    </source>
</reference>
<name>A0A151A2B0_9STAP</name>
<dbReference type="PANTHER" id="PTHR15462:SF8">
    <property type="entry name" value="SERINE PROTEASE"/>
    <property type="match status" value="1"/>
</dbReference>
<dbReference type="EMBL" id="LUGM01000002">
    <property type="protein sequence ID" value="KYH13529.1"/>
    <property type="molecule type" value="Genomic_DNA"/>
</dbReference>
<dbReference type="GeneID" id="69904368"/>
<evidence type="ECO:0000256" key="6">
    <source>
        <dbReference type="ARBA" id="ARBA00023026"/>
    </source>
</evidence>
<feature type="active site" description="Charge relay system" evidence="7">
    <location>
        <position position="93"/>
    </location>
</feature>
<comment type="caution">
    <text evidence="11">The sequence shown here is derived from an EMBL/GenBank/DDBJ whole genome shotgun (WGS) entry which is preliminary data.</text>
</comment>
<dbReference type="Gene3D" id="2.40.10.10">
    <property type="entry name" value="Trypsin-like serine proteases"/>
    <property type="match status" value="2"/>
</dbReference>
<evidence type="ECO:0000313" key="12">
    <source>
        <dbReference type="Proteomes" id="UP000075418"/>
    </source>
</evidence>
<sequence length="250" mass="26881">MSKKVITSLATVLAITSIINVSHHNIKAATNNDTQNTQQSEQTSFRVILPNDDRHQISNTTSGHYQSLGFVDMGKNIATGVVIGKNTILTNKHVTDLSDGKMKFAPSASDESTYPYGEFEEKSSEQYDGDADLAVVHFKTNDKGQHLGDVVDPVTIGDPTQGQKGDNITVTGYPGDKPMATMWESKGRILSNSASSMTYDASTYGGNSGSGVFNENNELIALHYGGVENESNNAIPLTGDVLKFINDNNS</sequence>
<reference evidence="11 12" key="1">
    <citation type="submission" date="2016-02" db="EMBL/GenBank/DDBJ databases">
        <title>Draft genome sequence of hydrocarbon degrading Staphylococcus saprophyticus Strain CNV2, isolated from crude-oil contaminated soil from Noonmati Oil Refinery, Guwahati, Assam, India.</title>
        <authorList>
            <person name="Mukherjee A."/>
            <person name="Chettri B."/>
            <person name="Langpoklakpam J."/>
            <person name="Singh A.K."/>
            <person name="Chattopadhyay D.J."/>
        </authorList>
    </citation>
    <scope>NUCLEOTIDE SEQUENCE [LARGE SCALE GENOMIC DNA]</scope>
    <source>
        <strain evidence="11 12">CNV2</strain>
    </source>
</reference>
<evidence type="ECO:0000313" key="13">
    <source>
        <dbReference type="Proteomes" id="UP000321040"/>
    </source>
</evidence>
<dbReference type="PANTHER" id="PTHR15462">
    <property type="entry name" value="SERINE PROTEASE"/>
    <property type="match status" value="1"/>
</dbReference>
<dbReference type="InterPro" id="IPR008256">
    <property type="entry name" value="Peptidase_S1B"/>
</dbReference>
<dbReference type="InterPro" id="IPR000126">
    <property type="entry name" value="V8_ser_AS"/>
</dbReference>
<evidence type="ECO:0000256" key="4">
    <source>
        <dbReference type="ARBA" id="ARBA00022801"/>
    </source>
</evidence>
<dbReference type="InterPro" id="IPR009003">
    <property type="entry name" value="Peptidase_S1_PA"/>
</dbReference>
<dbReference type="Proteomes" id="UP000706163">
    <property type="component" value="Unassembled WGS sequence"/>
</dbReference>
<evidence type="ECO:0000313" key="10">
    <source>
        <dbReference type="EMBL" id="HJF67706.1"/>
    </source>
</evidence>
<reference evidence="10" key="4">
    <citation type="submission" date="2021-09" db="EMBL/GenBank/DDBJ databases">
        <authorList>
            <person name="Gilroy R."/>
        </authorList>
    </citation>
    <scope>NUCLEOTIDE SEQUENCE</scope>
    <source>
        <strain evidence="10">CHK149-3286</strain>
    </source>
</reference>
<feature type="active site" description="Charge relay system" evidence="7">
    <location>
        <position position="208"/>
    </location>
</feature>
<dbReference type="PRINTS" id="PR01774">
    <property type="entry name" value="EXFOLTOXIN"/>
</dbReference>
<dbReference type="SUPFAM" id="SSF50494">
    <property type="entry name" value="Trypsin-like serine proteases"/>
    <property type="match status" value="1"/>
</dbReference>
<dbReference type="EMBL" id="BKAQ01000007">
    <property type="protein sequence ID" value="GEP81803.1"/>
    <property type="molecule type" value="Genomic_DNA"/>
</dbReference>
<dbReference type="RefSeq" id="WP_061853760.1">
    <property type="nucleotide sequence ID" value="NZ_BKAQ01000007.1"/>
</dbReference>
<comment type="similarity">
    <text evidence="1 8">Belongs to the peptidase S1B family.</text>
</comment>
<keyword evidence="2 8" id="KW-0645">Protease</keyword>
<dbReference type="Proteomes" id="UP000321040">
    <property type="component" value="Unassembled WGS sequence"/>
</dbReference>
<organism evidence="11 12">
    <name type="scientific">Staphylococcus kloosii</name>
    <dbReference type="NCBI Taxonomy" id="29384"/>
    <lineage>
        <taxon>Bacteria</taxon>
        <taxon>Bacillati</taxon>
        <taxon>Bacillota</taxon>
        <taxon>Bacilli</taxon>
        <taxon>Bacillales</taxon>
        <taxon>Staphylococcaceae</taxon>
        <taxon>Staphylococcus</taxon>
    </lineage>
</organism>
<dbReference type="PROSITE" id="PS00672">
    <property type="entry name" value="V8_HIS"/>
    <property type="match status" value="1"/>
</dbReference>
<dbReference type="GO" id="GO:0006508">
    <property type="term" value="P:proteolysis"/>
    <property type="evidence" value="ECO:0007669"/>
    <property type="project" value="UniProtKB-KW"/>
</dbReference>
<evidence type="ECO:0000256" key="7">
    <source>
        <dbReference type="PIRSR" id="PIRSR608256-1"/>
    </source>
</evidence>
<dbReference type="EC" id="3.4.21.-" evidence="8"/>
<protein>
    <recommendedName>
        <fullName evidence="8">Serine protease</fullName>
        <ecNumber evidence="8">3.4.21.-</ecNumber>
    </recommendedName>
</protein>
<dbReference type="PRINTS" id="PR00839">
    <property type="entry name" value="V8PROTEASE"/>
</dbReference>
<evidence type="ECO:0000256" key="2">
    <source>
        <dbReference type="ARBA" id="ARBA00022670"/>
    </source>
</evidence>
<gene>
    <name evidence="9" type="primary">sspA</name>
    <name evidence="11" type="ORF">A0131_01720</name>
    <name evidence="10" type="ORF">K8V85_05275</name>
    <name evidence="9" type="ORF">SKL01_09810</name>
</gene>
<keyword evidence="3" id="KW-0732">Signal</keyword>
<keyword evidence="13" id="KW-1185">Reference proteome</keyword>
<dbReference type="PROSITE" id="PS00673">
    <property type="entry name" value="V8_SER"/>
    <property type="match status" value="1"/>
</dbReference>
<evidence type="ECO:0000313" key="11">
    <source>
        <dbReference type="EMBL" id="KYH13529.1"/>
    </source>
</evidence>
<dbReference type="InterPro" id="IPR043504">
    <property type="entry name" value="Peptidase_S1_PA_chymotrypsin"/>
</dbReference>
<evidence type="ECO:0000256" key="8">
    <source>
        <dbReference type="RuleBase" id="RU004296"/>
    </source>
</evidence>
<reference evidence="10" key="3">
    <citation type="journal article" date="2021" name="PeerJ">
        <title>Extensive microbial diversity within the chicken gut microbiome revealed by metagenomics and culture.</title>
        <authorList>
            <person name="Gilroy R."/>
            <person name="Ravi A."/>
            <person name="Getino M."/>
            <person name="Pursley I."/>
            <person name="Horton D.L."/>
            <person name="Alikhan N.F."/>
            <person name="Baker D."/>
            <person name="Gharbi K."/>
            <person name="Hall N."/>
            <person name="Watson M."/>
            <person name="Adriaenssens E.M."/>
            <person name="Foster-Nyarko E."/>
            <person name="Jarju S."/>
            <person name="Secka A."/>
            <person name="Antonio M."/>
            <person name="Oren A."/>
            <person name="Chaudhuri R.R."/>
            <person name="La Ragione R."/>
            <person name="Hildebrand F."/>
            <person name="Pallen M.J."/>
        </authorList>
    </citation>
    <scope>NUCLEOTIDE SEQUENCE</scope>
    <source>
        <strain evidence="10">CHK149-3286</strain>
    </source>
</reference>
<dbReference type="Pfam" id="PF13365">
    <property type="entry name" value="Trypsin_2"/>
    <property type="match status" value="1"/>
</dbReference>
<evidence type="ECO:0000256" key="5">
    <source>
        <dbReference type="ARBA" id="ARBA00022825"/>
    </source>
</evidence>
<dbReference type="GO" id="GO:0004252">
    <property type="term" value="F:serine-type endopeptidase activity"/>
    <property type="evidence" value="ECO:0007669"/>
    <property type="project" value="InterPro"/>
</dbReference>
<proteinExistence type="inferred from homology"/>
<dbReference type="EMBL" id="DYVT01000055">
    <property type="protein sequence ID" value="HJF67706.1"/>
    <property type="molecule type" value="Genomic_DNA"/>
</dbReference>